<dbReference type="Pfam" id="PF02627">
    <property type="entry name" value="CMD"/>
    <property type="match status" value="1"/>
</dbReference>
<evidence type="ECO:0000313" key="3">
    <source>
        <dbReference type="Proteomes" id="UP001138661"/>
    </source>
</evidence>
<protein>
    <submittedName>
        <fullName evidence="2">Peroxidase-related enzyme</fullName>
    </submittedName>
</protein>
<dbReference type="AlphaFoldDB" id="A0A9X1FYG9"/>
<dbReference type="PANTHER" id="PTHR35446">
    <property type="entry name" value="SI:CH211-175M2.5"/>
    <property type="match status" value="1"/>
</dbReference>
<dbReference type="InterPro" id="IPR010195">
    <property type="entry name" value="Uncharacterised_peroxidase-rel"/>
</dbReference>
<evidence type="ECO:0000313" key="2">
    <source>
        <dbReference type="EMBL" id="MBW4709667.1"/>
    </source>
</evidence>
<dbReference type="InterPro" id="IPR003779">
    <property type="entry name" value="CMD-like"/>
</dbReference>
<dbReference type="EMBL" id="JAHXDN010000005">
    <property type="protein sequence ID" value="MBW4709667.1"/>
    <property type="molecule type" value="Genomic_DNA"/>
</dbReference>
<dbReference type="NCBIfam" id="TIGR00778">
    <property type="entry name" value="ahpD_dom"/>
    <property type="match status" value="1"/>
</dbReference>
<keyword evidence="2" id="KW-0575">Peroxidase</keyword>
<feature type="domain" description="Carboxymuconolactone decarboxylase-like" evidence="1">
    <location>
        <begin position="21"/>
        <end position="81"/>
    </location>
</feature>
<gene>
    <name evidence="2" type="ORF">KX928_17915</name>
</gene>
<dbReference type="GO" id="GO:0051920">
    <property type="term" value="F:peroxiredoxin activity"/>
    <property type="evidence" value="ECO:0007669"/>
    <property type="project" value="InterPro"/>
</dbReference>
<dbReference type="InterPro" id="IPR004675">
    <property type="entry name" value="AhpD_core"/>
</dbReference>
<proteinExistence type="predicted"/>
<accession>A0A9X1FYG9</accession>
<reference evidence="2" key="1">
    <citation type="submission" date="2021-07" db="EMBL/GenBank/DDBJ databases">
        <title>Roseobacter insulae sp. nov., isolated from a tidal flat.</title>
        <authorList>
            <person name="Park S."/>
            <person name="Yoon J.-H."/>
        </authorList>
    </citation>
    <scope>NUCLEOTIDE SEQUENCE</scope>
    <source>
        <strain evidence="2">YSTF-M11</strain>
    </source>
</reference>
<organism evidence="2 3">
    <name type="scientific">Roseobacter insulae</name>
    <dbReference type="NCBI Taxonomy" id="2859783"/>
    <lineage>
        <taxon>Bacteria</taxon>
        <taxon>Pseudomonadati</taxon>
        <taxon>Pseudomonadota</taxon>
        <taxon>Alphaproteobacteria</taxon>
        <taxon>Rhodobacterales</taxon>
        <taxon>Roseobacteraceae</taxon>
        <taxon>Roseobacter</taxon>
    </lineage>
</organism>
<dbReference type="RefSeq" id="WP_219505454.1">
    <property type="nucleotide sequence ID" value="NZ_JAHXDN010000005.1"/>
</dbReference>
<keyword evidence="3" id="KW-1185">Reference proteome</keyword>
<dbReference type="NCBIfam" id="TIGR01926">
    <property type="entry name" value="peroxid_rel"/>
    <property type="match status" value="1"/>
</dbReference>
<evidence type="ECO:0000259" key="1">
    <source>
        <dbReference type="Pfam" id="PF02627"/>
    </source>
</evidence>
<dbReference type="Proteomes" id="UP001138661">
    <property type="component" value="Unassembled WGS sequence"/>
</dbReference>
<sequence>MPFLTSLPETAHLADLFHRFPENVAPLMNYTNGVLRGAGALSVAEREMIATYTSGLNACTFCHGSHKAYAVLFGFDADLMDAMIADFDSAPIGDKLRPLLAYVRKLNTLPSRLTEADARAVYDAGWDEVALFEAVQVNALFNMMNRIVEGAGINFDYADDPERHPANGSTPDAHAHSYGAFGKQFT</sequence>
<comment type="caution">
    <text evidence="2">The sequence shown here is derived from an EMBL/GenBank/DDBJ whole genome shotgun (WGS) entry which is preliminary data.</text>
</comment>
<name>A0A9X1FYG9_9RHOB</name>
<dbReference type="PANTHER" id="PTHR35446:SF2">
    <property type="entry name" value="CARBOXYMUCONOLACTONE DECARBOXYLASE-LIKE DOMAIN-CONTAINING PROTEIN"/>
    <property type="match status" value="1"/>
</dbReference>
<keyword evidence="2" id="KW-0560">Oxidoreductase</keyword>